<evidence type="ECO:0000313" key="4">
    <source>
        <dbReference type="Proteomes" id="UP000434957"/>
    </source>
</evidence>
<proteinExistence type="predicted"/>
<evidence type="ECO:0000313" key="3">
    <source>
        <dbReference type="Proteomes" id="UP000429607"/>
    </source>
</evidence>
<sequence>MSVNFAVVSSSSEADSDRIMTFANWKKPK</sequence>
<dbReference type="Proteomes" id="UP000429607">
    <property type="component" value="Unassembled WGS sequence"/>
</dbReference>
<keyword evidence="4" id="KW-1185">Reference proteome</keyword>
<name>A0A6A3KSJ0_9STRA</name>
<gene>
    <name evidence="1" type="ORF">PR001_g17116</name>
    <name evidence="2" type="ORF">PR003_g7169</name>
</gene>
<accession>A0A6A3KSJ0</accession>
<dbReference type="AlphaFoldDB" id="A0A6A3KSJ0"/>
<comment type="caution">
    <text evidence="1">The sequence shown here is derived from an EMBL/GenBank/DDBJ whole genome shotgun (WGS) entry which is preliminary data.</text>
</comment>
<evidence type="ECO:0000313" key="2">
    <source>
        <dbReference type="EMBL" id="KAE9346972.1"/>
    </source>
</evidence>
<dbReference type="Proteomes" id="UP000434957">
    <property type="component" value="Unassembled WGS sequence"/>
</dbReference>
<dbReference type="EMBL" id="QXFV01001402">
    <property type="protein sequence ID" value="KAE9006783.1"/>
    <property type="molecule type" value="Genomic_DNA"/>
</dbReference>
<organism evidence="1 3">
    <name type="scientific">Phytophthora rubi</name>
    <dbReference type="NCBI Taxonomy" id="129364"/>
    <lineage>
        <taxon>Eukaryota</taxon>
        <taxon>Sar</taxon>
        <taxon>Stramenopiles</taxon>
        <taxon>Oomycota</taxon>
        <taxon>Peronosporomycetes</taxon>
        <taxon>Peronosporales</taxon>
        <taxon>Peronosporaceae</taxon>
        <taxon>Phytophthora</taxon>
    </lineage>
</organism>
<evidence type="ECO:0000313" key="1">
    <source>
        <dbReference type="EMBL" id="KAE9006783.1"/>
    </source>
</evidence>
<protein>
    <submittedName>
        <fullName evidence="1">Uncharacterized protein</fullName>
    </submittedName>
</protein>
<dbReference type="EMBL" id="QXFT01000332">
    <property type="protein sequence ID" value="KAE9346972.1"/>
    <property type="molecule type" value="Genomic_DNA"/>
</dbReference>
<reference evidence="1 3" key="1">
    <citation type="submission" date="2018-09" db="EMBL/GenBank/DDBJ databases">
        <title>Genomic investigation of the strawberry pathogen Phytophthora fragariae indicates pathogenicity is determined by transcriptional variation in three key races.</title>
        <authorList>
            <person name="Adams T.M."/>
            <person name="Armitage A.D."/>
            <person name="Sobczyk M.K."/>
            <person name="Bates H.J."/>
            <person name="Dunwell J.M."/>
            <person name="Nellist C.F."/>
            <person name="Harrison R.J."/>
        </authorList>
    </citation>
    <scope>NUCLEOTIDE SEQUENCE [LARGE SCALE GENOMIC DNA]</scope>
    <source>
        <strain evidence="1 3">SCRP249</strain>
        <strain evidence="2 4">SCRP333</strain>
    </source>
</reference>